<accession>A0A9X1S1X8</accession>
<name>A0A9X1S1X8_9MICO</name>
<gene>
    <name evidence="2" type="ORF">KEC57_04115</name>
</gene>
<dbReference type="EMBL" id="JAGTTN010000001">
    <property type="protein sequence ID" value="MCC2031364.1"/>
    <property type="molecule type" value="Genomic_DNA"/>
</dbReference>
<comment type="caution">
    <text evidence="2">The sequence shown here is derived from an EMBL/GenBank/DDBJ whole genome shotgun (WGS) entry which is preliminary data.</text>
</comment>
<evidence type="ECO:0000313" key="2">
    <source>
        <dbReference type="EMBL" id="MCC2031364.1"/>
    </source>
</evidence>
<dbReference type="RefSeq" id="WP_229383249.1">
    <property type="nucleotide sequence ID" value="NZ_JAGTTN010000001.1"/>
</dbReference>
<protein>
    <submittedName>
        <fullName evidence="2">Uncharacterized protein</fullName>
    </submittedName>
</protein>
<feature type="region of interest" description="Disordered" evidence="1">
    <location>
        <begin position="1"/>
        <end position="76"/>
    </location>
</feature>
<evidence type="ECO:0000256" key="1">
    <source>
        <dbReference type="SAM" id="MobiDB-lite"/>
    </source>
</evidence>
<reference evidence="2" key="1">
    <citation type="submission" date="2021-04" db="EMBL/GenBank/DDBJ databases">
        <title>Microbacterium tenobrionis sp. nov. and Microbacterium allomyrinae sp. nov., isolated from larvae of Tenobrio molitor and Allomyrina dichotoma, respectively.</title>
        <authorList>
            <person name="Lee S.D."/>
        </authorList>
    </citation>
    <scope>NUCLEOTIDE SEQUENCE</scope>
    <source>
        <strain evidence="2">BWT-G7</strain>
    </source>
</reference>
<dbReference type="Proteomes" id="UP001139354">
    <property type="component" value="Unassembled WGS sequence"/>
</dbReference>
<feature type="compositionally biased region" description="Basic and acidic residues" evidence="1">
    <location>
        <begin position="56"/>
        <end position="76"/>
    </location>
</feature>
<dbReference type="AlphaFoldDB" id="A0A9X1S1X8"/>
<sequence>MDRDLPEGVIDADPPGGWDEVGDKEAGERSSAAQAADAEDLLTDSALAPDDPVEGEAARRGTDPDLVGDADRGEEP</sequence>
<evidence type="ECO:0000313" key="3">
    <source>
        <dbReference type="Proteomes" id="UP001139354"/>
    </source>
</evidence>
<organism evidence="2 3">
    <name type="scientific">Microbacterium allomyrinae</name>
    <dbReference type="NCBI Taxonomy" id="2830666"/>
    <lineage>
        <taxon>Bacteria</taxon>
        <taxon>Bacillati</taxon>
        <taxon>Actinomycetota</taxon>
        <taxon>Actinomycetes</taxon>
        <taxon>Micrococcales</taxon>
        <taxon>Microbacteriaceae</taxon>
        <taxon>Microbacterium</taxon>
    </lineage>
</organism>
<proteinExistence type="predicted"/>
<keyword evidence="3" id="KW-1185">Reference proteome</keyword>